<accession>A0AAE1ZCG6</accession>
<keyword evidence="2" id="KW-1185">Reference proteome</keyword>
<reference evidence="1" key="1">
    <citation type="submission" date="2022-04" db="EMBL/GenBank/DDBJ databases">
        <authorList>
            <person name="Xu L."/>
            <person name="Lv Z."/>
        </authorList>
    </citation>
    <scope>NUCLEOTIDE SEQUENCE</scope>
    <source>
        <strain evidence="1">LV_2022a</strain>
    </source>
</reference>
<evidence type="ECO:0000313" key="1">
    <source>
        <dbReference type="EMBL" id="KAK4471726.1"/>
    </source>
</evidence>
<dbReference type="AlphaFoldDB" id="A0AAE1ZCG6"/>
<name>A0AAE1ZCG6_SCHME</name>
<protein>
    <submittedName>
        <fullName evidence="1">Uncharacterized protein</fullName>
    </submittedName>
</protein>
<sequence length="141" mass="16604">MKTSGVLISRLIYSCILSNDIHLYLVMISVGCVKKVITVSRCRYITLHFYWFTYKASLFKCLWSREPRLPDHGLWRRSVGYFHPKGQRGSLFSQAPTKQYFISRSEILFSSCLVKIQLHELYTADRLWVCLVDTWNIITLM</sequence>
<reference evidence="1" key="2">
    <citation type="journal article" date="2023" name="Infect Dis Poverty">
        <title>Chromosome-scale genome of the human blood fluke Schistosoma mekongi and its implications for public health.</title>
        <authorList>
            <person name="Zhou M."/>
            <person name="Xu L."/>
            <person name="Xu D."/>
            <person name="Chen W."/>
            <person name="Khan J."/>
            <person name="Hu Y."/>
            <person name="Huang H."/>
            <person name="Wei H."/>
            <person name="Zhang Y."/>
            <person name="Chusongsang P."/>
            <person name="Tanasarnprasert K."/>
            <person name="Hu X."/>
            <person name="Limpanont Y."/>
            <person name="Lv Z."/>
        </authorList>
    </citation>
    <scope>NUCLEOTIDE SEQUENCE</scope>
    <source>
        <strain evidence="1">LV_2022a</strain>
    </source>
</reference>
<organism evidence="1 2">
    <name type="scientific">Schistosoma mekongi</name>
    <name type="common">Parasitic worm</name>
    <dbReference type="NCBI Taxonomy" id="38744"/>
    <lineage>
        <taxon>Eukaryota</taxon>
        <taxon>Metazoa</taxon>
        <taxon>Spiralia</taxon>
        <taxon>Lophotrochozoa</taxon>
        <taxon>Platyhelminthes</taxon>
        <taxon>Trematoda</taxon>
        <taxon>Digenea</taxon>
        <taxon>Strigeidida</taxon>
        <taxon>Schistosomatoidea</taxon>
        <taxon>Schistosomatidae</taxon>
        <taxon>Schistosoma</taxon>
    </lineage>
</organism>
<gene>
    <name evidence="1" type="ORF">MN116_005127</name>
</gene>
<dbReference type="PROSITE" id="PS51257">
    <property type="entry name" value="PROKAR_LIPOPROTEIN"/>
    <property type="match status" value="1"/>
</dbReference>
<comment type="caution">
    <text evidence="1">The sequence shown here is derived from an EMBL/GenBank/DDBJ whole genome shotgun (WGS) entry which is preliminary data.</text>
</comment>
<dbReference type="EMBL" id="JALJAT010000003">
    <property type="protein sequence ID" value="KAK4471726.1"/>
    <property type="molecule type" value="Genomic_DNA"/>
</dbReference>
<evidence type="ECO:0000313" key="2">
    <source>
        <dbReference type="Proteomes" id="UP001292079"/>
    </source>
</evidence>
<dbReference type="Proteomes" id="UP001292079">
    <property type="component" value="Unassembled WGS sequence"/>
</dbReference>
<proteinExistence type="predicted"/>